<dbReference type="Proteomes" id="UP000201838">
    <property type="component" value="Unassembled WGS sequence"/>
</dbReference>
<evidence type="ECO:0000313" key="2">
    <source>
        <dbReference type="Proteomes" id="UP000201838"/>
    </source>
</evidence>
<name>A0A238J342_9RHOB</name>
<evidence type="ECO:0000313" key="1">
    <source>
        <dbReference type="EMBL" id="SMX24652.1"/>
    </source>
</evidence>
<dbReference type="OrthoDB" id="9799937at2"/>
<dbReference type="SUPFAM" id="SSF56399">
    <property type="entry name" value="ADP-ribosylation"/>
    <property type="match status" value="1"/>
</dbReference>
<organism evidence="1 2">
    <name type="scientific">Boseongicola aestuarii</name>
    <dbReference type="NCBI Taxonomy" id="1470561"/>
    <lineage>
        <taxon>Bacteria</taxon>
        <taxon>Pseudomonadati</taxon>
        <taxon>Pseudomonadota</taxon>
        <taxon>Alphaproteobacteria</taxon>
        <taxon>Rhodobacterales</taxon>
        <taxon>Paracoccaceae</taxon>
        <taxon>Boseongicola</taxon>
    </lineage>
</organism>
<dbReference type="InterPro" id="IPR009297">
    <property type="entry name" value="DUF952"/>
</dbReference>
<dbReference type="Pfam" id="PF06108">
    <property type="entry name" value="DUF952"/>
    <property type="match status" value="1"/>
</dbReference>
<proteinExistence type="predicted"/>
<keyword evidence="2" id="KW-1185">Reference proteome</keyword>
<protein>
    <recommendedName>
        <fullName evidence="3">DUF952 domain-containing protein</fullName>
    </recommendedName>
</protein>
<dbReference type="PANTHER" id="PTHR34129:SF1">
    <property type="entry name" value="DUF952 DOMAIN-CONTAINING PROTEIN"/>
    <property type="match status" value="1"/>
</dbReference>
<dbReference type="Gene3D" id="3.20.170.20">
    <property type="entry name" value="Protein of unknown function DUF952"/>
    <property type="match status" value="1"/>
</dbReference>
<gene>
    <name evidence="1" type="ORF">BOA8489_02779</name>
</gene>
<reference evidence="1 2" key="1">
    <citation type="submission" date="2017-05" db="EMBL/GenBank/DDBJ databases">
        <authorList>
            <person name="Song R."/>
            <person name="Chenine A.L."/>
            <person name="Ruprecht R.M."/>
        </authorList>
    </citation>
    <scope>NUCLEOTIDE SEQUENCE [LARGE SCALE GENOMIC DNA]</scope>
    <source>
        <strain evidence="1 2">CECT 8489</strain>
    </source>
</reference>
<evidence type="ECO:0008006" key="3">
    <source>
        <dbReference type="Google" id="ProtNLM"/>
    </source>
</evidence>
<sequence>MLIFKIFRPSEWQLMHVNGTTQGAPIDVTDGYIHFSTAAQITETAAKHFAGAGDLMVLALDADLLGADLKWEPSRGGQLFPHLYREMRLSDILWARPYPKGKDGHILPEGVE</sequence>
<dbReference type="EMBL" id="FXXQ01000009">
    <property type="protein sequence ID" value="SMX24652.1"/>
    <property type="molecule type" value="Genomic_DNA"/>
</dbReference>
<dbReference type="PANTHER" id="PTHR34129">
    <property type="entry name" value="BLR1139 PROTEIN"/>
    <property type="match status" value="1"/>
</dbReference>
<dbReference type="AlphaFoldDB" id="A0A238J342"/>
<dbReference type="RefSeq" id="WP_093974818.1">
    <property type="nucleotide sequence ID" value="NZ_FXXQ01000009.1"/>
</dbReference>
<accession>A0A238J342</accession>